<feature type="compositionally biased region" description="Basic residues" evidence="1">
    <location>
        <begin position="50"/>
        <end position="59"/>
    </location>
</feature>
<evidence type="ECO:0000313" key="2">
    <source>
        <dbReference type="EMBL" id="AXG77354.1"/>
    </source>
</evidence>
<proteinExistence type="predicted"/>
<dbReference type="Proteomes" id="UP000253868">
    <property type="component" value="Chromosome"/>
</dbReference>
<dbReference type="RefSeq" id="WP_114658722.1">
    <property type="nucleotide sequence ID" value="NZ_CP031194.1"/>
</dbReference>
<dbReference type="EMBL" id="CP031194">
    <property type="protein sequence ID" value="AXG77354.1"/>
    <property type="molecule type" value="Genomic_DNA"/>
</dbReference>
<dbReference type="AlphaFoldDB" id="A0A345HKY0"/>
<organism evidence="2 3">
    <name type="scientific">Streptomyces paludis</name>
    <dbReference type="NCBI Taxonomy" id="2282738"/>
    <lineage>
        <taxon>Bacteria</taxon>
        <taxon>Bacillati</taxon>
        <taxon>Actinomycetota</taxon>
        <taxon>Actinomycetes</taxon>
        <taxon>Kitasatosporales</taxon>
        <taxon>Streptomycetaceae</taxon>
        <taxon>Streptomyces</taxon>
    </lineage>
</organism>
<feature type="compositionally biased region" description="Basic and acidic residues" evidence="1">
    <location>
        <begin position="15"/>
        <end position="37"/>
    </location>
</feature>
<evidence type="ECO:0008006" key="4">
    <source>
        <dbReference type="Google" id="ProtNLM"/>
    </source>
</evidence>
<accession>A0A345HKY0</accession>
<keyword evidence="3" id="KW-1185">Reference proteome</keyword>
<dbReference type="KEGG" id="spad:DVK44_06230"/>
<feature type="compositionally biased region" description="Basic residues" evidence="1">
    <location>
        <begin position="1"/>
        <end position="14"/>
    </location>
</feature>
<reference evidence="3" key="1">
    <citation type="submission" date="2018-07" db="EMBL/GenBank/DDBJ databases">
        <authorList>
            <person name="Zhao J."/>
        </authorList>
    </citation>
    <scope>NUCLEOTIDE SEQUENCE [LARGE SCALE GENOMIC DNA]</scope>
    <source>
        <strain evidence="3">GSSD-12</strain>
    </source>
</reference>
<evidence type="ECO:0000313" key="3">
    <source>
        <dbReference type="Proteomes" id="UP000253868"/>
    </source>
</evidence>
<name>A0A345HKY0_9ACTN</name>
<evidence type="ECO:0000256" key="1">
    <source>
        <dbReference type="SAM" id="MobiDB-lite"/>
    </source>
</evidence>
<gene>
    <name evidence="2" type="ORF">DVK44_06230</name>
</gene>
<sequence>MAKHKNRDRGHKQQPRSESERGAEESRSSSMEDRSDQRLSQITPSDVARKGRQKRFGHN</sequence>
<feature type="region of interest" description="Disordered" evidence="1">
    <location>
        <begin position="1"/>
        <end position="59"/>
    </location>
</feature>
<protein>
    <recommendedName>
        <fullName evidence="4">Small hydrophilic protein</fullName>
    </recommendedName>
</protein>